<feature type="compositionally biased region" description="Basic residues" evidence="1">
    <location>
        <begin position="35"/>
        <end position="51"/>
    </location>
</feature>
<accession>A0A1B1YLG5</accession>
<organism evidence="2 3">
    <name type="scientific">Thermoclostridium stercorarium subsp. leptospartum DSM 9219</name>
    <dbReference type="NCBI Taxonomy" id="1346611"/>
    <lineage>
        <taxon>Bacteria</taxon>
        <taxon>Bacillati</taxon>
        <taxon>Bacillota</taxon>
        <taxon>Clostridia</taxon>
        <taxon>Eubacteriales</taxon>
        <taxon>Oscillospiraceae</taxon>
        <taxon>Thermoclostridium</taxon>
    </lineage>
</organism>
<sequence length="94" mass="10847">MPKAKLTVLSSSKIGVKALYAGVVYDTLVLEERPKKKALKSSKKQPQKRTPVKPTAYNPWRQMPQKRPNFAYEETDREIIEILNQLFNSTRAWA</sequence>
<dbReference type="Proteomes" id="UP000092931">
    <property type="component" value="Chromosome"/>
</dbReference>
<evidence type="ECO:0000256" key="1">
    <source>
        <dbReference type="SAM" id="MobiDB-lite"/>
    </source>
</evidence>
<proteinExistence type="predicted"/>
<reference evidence="2 3" key="1">
    <citation type="submission" date="2016-02" db="EMBL/GenBank/DDBJ databases">
        <title>Comparison of Clostridium stercorarium subspecies using comparative genomics and transcriptomics.</title>
        <authorList>
            <person name="Schellenberg J."/>
            <person name="Thallinger G."/>
            <person name="Levin D.B."/>
            <person name="Zhang X."/>
            <person name="Alvare G."/>
            <person name="Fristensky B."/>
            <person name="Sparling R."/>
        </authorList>
    </citation>
    <scope>NUCLEOTIDE SEQUENCE [LARGE SCALE GENOMIC DNA]</scope>
    <source>
        <strain evidence="2 3">DSM 9219</strain>
    </source>
</reference>
<evidence type="ECO:0000313" key="3">
    <source>
        <dbReference type="Proteomes" id="UP000092931"/>
    </source>
</evidence>
<dbReference type="AlphaFoldDB" id="A0A1B1YLG5"/>
<dbReference type="RefSeq" id="WP_065820868.1">
    <property type="nucleotide sequence ID" value="NZ_CP014673.1"/>
</dbReference>
<name>A0A1B1YLG5_THEST</name>
<evidence type="ECO:0000313" key="2">
    <source>
        <dbReference type="EMBL" id="ANX01608.1"/>
    </source>
</evidence>
<protein>
    <submittedName>
        <fullName evidence="2">Uncharacterized protein</fullName>
    </submittedName>
</protein>
<gene>
    <name evidence="2" type="ORF">CSTERLE_08475</name>
</gene>
<feature type="region of interest" description="Disordered" evidence="1">
    <location>
        <begin position="35"/>
        <end position="66"/>
    </location>
</feature>
<dbReference type="EMBL" id="CP014673">
    <property type="protein sequence ID" value="ANX01608.1"/>
    <property type="molecule type" value="Genomic_DNA"/>
</dbReference>